<proteinExistence type="inferred from homology"/>
<comment type="pathway">
    <text evidence="1">Amino-acid biosynthesis; L-asparagine biosynthesis; L-asparagine from L-aspartate (L-Gln route): step 1/1.</text>
</comment>
<reference evidence="13" key="2">
    <citation type="submission" date="2020-09" db="EMBL/GenBank/DDBJ databases">
        <authorList>
            <person name="Sun Q."/>
            <person name="Zhou Y."/>
        </authorList>
    </citation>
    <scope>NUCLEOTIDE SEQUENCE</scope>
    <source>
        <strain evidence="13">CGMCC 1.12777</strain>
    </source>
</reference>
<keyword evidence="6 9" id="KW-0061">Asparagine biosynthesis</keyword>
<feature type="binding site" evidence="10">
    <location>
        <begin position="376"/>
        <end position="377"/>
    </location>
    <ligand>
        <name>ATP</name>
        <dbReference type="ChEBI" id="CHEBI:30616"/>
    </ligand>
</feature>
<dbReference type="EMBL" id="BMFV01000020">
    <property type="protein sequence ID" value="GGH84173.1"/>
    <property type="molecule type" value="Genomic_DNA"/>
</dbReference>
<dbReference type="SUPFAM" id="SSF56235">
    <property type="entry name" value="N-terminal nucleophile aminohydrolases (Ntn hydrolases)"/>
    <property type="match status" value="1"/>
</dbReference>
<keyword evidence="7 9" id="KW-0315">Glutamine amidotransferase</keyword>
<dbReference type="PANTHER" id="PTHR43284:SF1">
    <property type="entry name" value="ASPARAGINE SYNTHETASE"/>
    <property type="match status" value="1"/>
</dbReference>
<dbReference type="InterPro" id="IPR001962">
    <property type="entry name" value="Asn_synthase"/>
</dbReference>
<dbReference type="PROSITE" id="PS51278">
    <property type="entry name" value="GATASE_TYPE_2"/>
    <property type="match status" value="1"/>
</dbReference>
<keyword evidence="9" id="KW-0028">Amino-acid biosynthesis</keyword>
<comment type="caution">
    <text evidence="13">The sequence shown here is derived from an EMBL/GenBank/DDBJ whole genome shotgun (WGS) entry which is preliminary data.</text>
</comment>
<dbReference type="Gene3D" id="3.60.20.10">
    <property type="entry name" value="Glutamine Phosphoribosylpyrophosphate, subunit 1, domain 1"/>
    <property type="match status" value="1"/>
</dbReference>
<organism evidence="13 14">
    <name type="scientific">Pullulanibacillus pueri</name>
    <dbReference type="NCBI Taxonomy" id="1437324"/>
    <lineage>
        <taxon>Bacteria</taxon>
        <taxon>Bacillati</taxon>
        <taxon>Bacillota</taxon>
        <taxon>Bacilli</taxon>
        <taxon>Bacillales</taxon>
        <taxon>Sporolactobacillaceae</taxon>
        <taxon>Pullulanibacillus</taxon>
    </lineage>
</organism>
<accession>A0A8J2ZWV9</accession>
<dbReference type="GO" id="GO:0004066">
    <property type="term" value="F:asparagine synthase (glutamine-hydrolyzing) activity"/>
    <property type="evidence" value="ECO:0007669"/>
    <property type="project" value="UniProtKB-EC"/>
</dbReference>
<dbReference type="InterPro" id="IPR051786">
    <property type="entry name" value="ASN_synthetase/amidase"/>
</dbReference>
<evidence type="ECO:0000259" key="12">
    <source>
        <dbReference type="PROSITE" id="PS51278"/>
    </source>
</evidence>
<dbReference type="InterPro" id="IPR006426">
    <property type="entry name" value="Asn_synth_AEB"/>
</dbReference>
<evidence type="ECO:0000313" key="14">
    <source>
        <dbReference type="Proteomes" id="UP000656813"/>
    </source>
</evidence>
<dbReference type="Gene3D" id="3.40.50.620">
    <property type="entry name" value="HUPs"/>
    <property type="match status" value="1"/>
</dbReference>
<dbReference type="GO" id="GO:0005524">
    <property type="term" value="F:ATP binding"/>
    <property type="evidence" value="ECO:0007669"/>
    <property type="project" value="UniProtKB-KW"/>
</dbReference>
<dbReference type="InterPro" id="IPR029055">
    <property type="entry name" value="Ntn_hydrolases_N"/>
</dbReference>
<sequence length="615" mass="70802">MCGITGWIDWNRDLRGEEATVRAMAQTLNKRGPDDLNTYTSPYAALGHARLTVVDPEGGKQPMTRTLGDRHYTLVYNGELYNTEEIRSELYKKGHRFRGHSDTEVLLTSYMEWGPDCLERFNGIFAFVIWDEKKQQAFAARDRLGVKPFFYTEKNGHFIFGSEHKAILAHPDIEPIVDREGLAEVFGLGPSKTPGHGVYKDIDELRSGHALLFSREGLKVWKYWDVKSAPHEDNEEQTIEKLRELFNDAVVRQLVADVPVATFLSGGLDSSAITAVAAQEYKKRNMELHTYSIDYEGNDQYFESSTFTPDPDGPWVEKVTKALGTKHHSLVIDQQSLVKYLTDSVHARDLPGYSDIDSSMLWFCEGIKEGATVALSGECADEIFGGYPWFHSPETSAKEGFPWMRSTEARQNLLSEEWRHKLQLREYTLSRFQETINETPKLEGESEIDAKRRQLFYLNMHWFMAALLERKDRMSMAASLEVRVPFADHRIVEYLWNVPWDMKMMDGREKGLFRRALKGVLPEDVLYRKKSPYPKTFHPAYTKAVVTEFTNILNDRTSPIQELLDKKQLQTILETEGKSFDVPWYGQLMQGPQLIAHLIEINTWLKDYNVKIIDQ</sequence>
<evidence type="ECO:0000256" key="10">
    <source>
        <dbReference type="PIRSR" id="PIRSR001589-2"/>
    </source>
</evidence>
<dbReference type="Pfam" id="PF13537">
    <property type="entry name" value="GATase_7"/>
    <property type="match status" value="1"/>
</dbReference>
<evidence type="ECO:0000256" key="6">
    <source>
        <dbReference type="ARBA" id="ARBA00022888"/>
    </source>
</evidence>
<feature type="binding site" evidence="10">
    <location>
        <position position="102"/>
    </location>
    <ligand>
        <name>L-glutamine</name>
        <dbReference type="ChEBI" id="CHEBI:58359"/>
    </ligand>
</feature>
<dbReference type="EC" id="6.3.5.4" evidence="3"/>
<keyword evidence="4 10" id="KW-0547">Nucleotide-binding</keyword>
<feature type="active site" description="For GATase activity" evidence="9">
    <location>
        <position position="2"/>
    </location>
</feature>
<protein>
    <recommendedName>
        <fullName evidence="3">asparagine synthase (glutamine-hydrolyzing)</fullName>
        <ecNumber evidence="3">6.3.5.4</ecNumber>
    </recommendedName>
</protein>
<evidence type="ECO:0000256" key="2">
    <source>
        <dbReference type="ARBA" id="ARBA00005752"/>
    </source>
</evidence>
<dbReference type="RefSeq" id="WP_188497867.1">
    <property type="nucleotide sequence ID" value="NZ_BMFV01000020.1"/>
</dbReference>
<dbReference type="InterPro" id="IPR017932">
    <property type="entry name" value="GATase_2_dom"/>
</dbReference>
<evidence type="ECO:0000256" key="1">
    <source>
        <dbReference type="ARBA" id="ARBA00005187"/>
    </source>
</evidence>
<keyword evidence="14" id="KW-1185">Reference proteome</keyword>
<evidence type="ECO:0000256" key="7">
    <source>
        <dbReference type="ARBA" id="ARBA00022962"/>
    </source>
</evidence>
<evidence type="ECO:0000256" key="5">
    <source>
        <dbReference type="ARBA" id="ARBA00022840"/>
    </source>
</evidence>
<evidence type="ECO:0000256" key="8">
    <source>
        <dbReference type="ARBA" id="ARBA00048741"/>
    </source>
</evidence>
<dbReference type="GO" id="GO:0006529">
    <property type="term" value="P:asparagine biosynthetic process"/>
    <property type="evidence" value="ECO:0007669"/>
    <property type="project" value="UniProtKB-KW"/>
</dbReference>
<dbReference type="PANTHER" id="PTHR43284">
    <property type="entry name" value="ASPARAGINE SYNTHETASE (GLUTAMINE-HYDROLYZING)"/>
    <property type="match status" value="1"/>
</dbReference>
<dbReference type="Pfam" id="PF00733">
    <property type="entry name" value="Asn_synthase"/>
    <property type="match status" value="1"/>
</dbReference>
<dbReference type="CDD" id="cd01991">
    <property type="entry name" value="Asn_synthase_B_C"/>
    <property type="match status" value="1"/>
</dbReference>
<dbReference type="SUPFAM" id="SSF52402">
    <property type="entry name" value="Adenine nucleotide alpha hydrolases-like"/>
    <property type="match status" value="1"/>
</dbReference>
<comment type="catalytic activity">
    <reaction evidence="8">
        <text>L-aspartate + L-glutamine + ATP + H2O = L-asparagine + L-glutamate + AMP + diphosphate + H(+)</text>
        <dbReference type="Rhea" id="RHEA:12228"/>
        <dbReference type="ChEBI" id="CHEBI:15377"/>
        <dbReference type="ChEBI" id="CHEBI:15378"/>
        <dbReference type="ChEBI" id="CHEBI:29985"/>
        <dbReference type="ChEBI" id="CHEBI:29991"/>
        <dbReference type="ChEBI" id="CHEBI:30616"/>
        <dbReference type="ChEBI" id="CHEBI:33019"/>
        <dbReference type="ChEBI" id="CHEBI:58048"/>
        <dbReference type="ChEBI" id="CHEBI:58359"/>
        <dbReference type="ChEBI" id="CHEBI:456215"/>
        <dbReference type="EC" id="6.3.5.4"/>
    </reaction>
</comment>
<dbReference type="NCBIfam" id="TIGR01536">
    <property type="entry name" value="asn_synth_AEB"/>
    <property type="match status" value="1"/>
</dbReference>
<evidence type="ECO:0000256" key="9">
    <source>
        <dbReference type="PIRSR" id="PIRSR001589-1"/>
    </source>
</evidence>
<keyword evidence="5 10" id="KW-0067">ATP-binding</keyword>
<dbReference type="InterPro" id="IPR033738">
    <property type="entry name" value="AsnB_N"/>
</dbReference>
<reference evidence="13" key="1">
    <citation type="journal article" date="2014" name="Int. J. Syst. Evol. Microbiol.">
        <title>Complete genome sequence of Corynebacterium casei LMG S-19264T (=DSM 44701T), isolated from a smear-ripened cheese.</title>
        <authorList>
            <consortium name="US DOE Joint Genome Institute (JGI-PGF)"/>
            <person name="Walter F."/>
            <person name="Albersmeier A."/>
            <person name="Kalinowski J."/>
            <person name="Ruckert C."/>
        </authorList>
    </citation>
    <scope>NUCLEOTIDE SEQUENCE</scope>
    <source>
        <strain evidence="13">CGMCC 1.12777</strain>
    </source>
</reference>
<gene>
    <name evidence="13" type="primary">asnO</name>
    <name evidence="13" type="ORF">GCM10007096_26640</name>
</gene>
<dbReference type="AlphaFoldDB" id="A0A8J2ZWV9"/>
<dbReference type="GO" id="GO:0005829">
    <property type="term" value="C:cytosol"/>
    <property type="evidence" value="ECO:0007669"/>
    <property type="project" value="TreeGrafter"/>
</dbReference>
<comment type="similarity">
    <text evidence="2">Belongs to the asparagine synthetase family.</text>
</comment>
<evidence type="ECO:0000313" key="13">
    <source>
        <dbReference type="EMBL" id="GGH84173.1"/>
    </source>
</evidence>
<name>A0A8J2ZWV9_9BACL</name>
<dbReference type="PIRSF" id="PIRSF001589">
    <property type="entry name" value="Asn_synthetase_glu-h"/>
    <property type="match status" value="1"/>
</dbReference>
<evidence type="ECO:0000256" key="3">
    <source>
        <dbReference type="ARBA" id="ARBA00012737"/>
    </source>
</evidence>
<dbReference type="InterPro" id="IPR014729">
    <property type="entry name" value="Rossmann-like_a/b/a_fold"/>
</dbReference>
<dbReference type="Proteomes" id="UP000656813">
    <property type="component" value="Unassembled WGS sequence"/>
</dbReference>
<evidence type="ECO:0000256" key="4">
    <source>
        <dbReference type="ARBA" id="ARBA00022741"/>
    </source>
</evidence>
<feature type="domain" description="Glutamine amidotransferase type-2" evidence="12">
    <location>
        <begin position="2"/>
        <end position="216"/>
    </location>
</feature>
<dbReference type="CDD" id="cd00712">
    <property type="entry name" value="AsnB"/>
    <property type="match status" value="1"/>
</dbReference>
<evidence type="ECO:0000256" key="11">
    <source>
        <dbReference type="PIRSR" id="PIRSR001589-3"/>
    </source>
</evidence>
<feature type="binding site" evidence="10">
    <location>
        <position position="293"/>
    </location>
    <ligand>
        <name>ATP</name>
        <dbReference type="ChEBI" id="CHEBI:30616"/>
    </ligand>
</feature>
<feature type="site" description="Important for beta-aspartyl-AMP intermediate formation" evidence="11">
    <location>
        <position position="378"/>
    </location>
</feature>